<evidence type="ECO:0000256" key="1">
    <source>
        <dbReference type="SAM" id="SignalP"/>
    </source>
</evidence>
<sequence length="208" mass="20891">MKHLLTLAALALPVGAAHAGWSTAGDVLDSGTTLTLTTAWLAPGDPDAPFNLSGSSAVDIALVEAAAGVPAYALDRGEDAATEGSVAWQSLAVAAGDTLRFEWTFDSVDDTFADHAFAVLDGQVFTLATGPAASAGAFSRVFDGAATVSFAVGVVDLADVLGVSTLMVSDLALTPAVPEPGGLALMLVGGGALWVRRRLAATRSAQHG</sequence>
<dbReference type="AlphaFoldDB" id="A0A3S2URL8"/>
<gene>
    <name evidence="2" type="ORF">ENE75_00215</name>
</gene>
<protein>
    <submittedName>
        <fullName evidence="2">PEP-CTERM sorting domain-containing protein</fullName>
    </submittedName>
</protein>
<reference evidence="2 3" key="1">
    <citation type="submission" date="2019-01" db="EMBL/GenBank/DDBJ databases">
        <authorList>
            <person name="Chen W.-M."/>
        </authorList>
    </citation>
    <scope>NUCLEOTIDE SEQUENCE [LARGE SCALE GENOMIC DNA]</scope>
    <source>
        <strain evidence="2 3">ICH-3</strain>
    </source>
</reference>
<dbReference type="RefSeq" id="WP_128194455.1">
    <property type="nucleotide sequence ID" value="NZ_SACT01000001.1"/>
</dbReference>
<evidence type="ECO:0000313" key="2">
    <source>
        <dbReference type="EMBL" id="RVT53370.1"/>
    </source>
</evidence>
<organism evidence="2 3">
    <name type="scientific">Rubrivivax albus</name>
    <dbReference type="NCBI Taxonomy" id="2499835"/>
    <lineage>
        <taxon>Bacteria</taxon>
        <taxon>Pseudomonadati</taxon>
        <taxon>Pseudomonadota</taxon>
        <taxon>Betaproteobacteria</taxon>
        <taxon>Burkholderiales</taxon>
        <taxon>Sphaerotilaceae</taxon>
        <taxon>Rubrivivax</taxon>
    </lineage>
</organism>
<keyword evidence="1" id="KW-0732">Signal</keyword>
<dbReference type="Proteomes" id="UP000288178">
    <property type="component" value="Unassembled WGS sequence"/>
</dbReference>
<feature type="chain" id="PRO_5018593864" evidence="1">
    <location>
        <begin position="20"/>
        <end position="208"/>
    </location>
</feature>
<feature type="signal peptide" evidence="1">
    <location>
        <begin position="1"/>
        <end position="19"/>
    </location>
</feature>
<dbReference type="EMBL" id="SACT01000001">
    <property type="protein sequence ID" value="RVT53370.1"/>
    <property type="molecule type" value="Genomic_DNA"/>
</dbReference>
<evidence type="ECO:0000313" key="3">
    <source>
        <dbReference type="Proteomes" id="UP000288178"/>
    </source>
</evidence>
<comment type="caution">
    <text evidence="2">The sequence shown here is derived from an EMBL/GenBank/DDBJ whole genome shotgun (WGS) entry which is preliminary data.</text>
</comment>
<proteinExistence type="predicted"/>
<keyword evidence="3" id="KW-1185">Reference proteome</keyword>
<dbReference type="NCBIfam" id="TIGR02595">
    <property type="entry name" value="PEP_CTERM"/>
    <property type="match status" value="1"/>
</dbReference>
<dbReference type="InterPro" id="IPR013424">
    <property type="entry name" value="Ice-binding_C"/>
</dbReference>
<accession>A0A3S2URL8</accession>
<dbReference type="OrthoDB" id="7052168at2"/>
<name>A0A3S2URL8_9BURK</name>